<dbReference type="OMA" id="MNWANSI"/>
<reference evidence="2" key="1">
    <citation type="journal article" date="2017" name="Nat. Ecol. Evol.">
        <title>Genome expansion and lineage-specific genetic innovations in the forest pathogenic fungi Armillaria.</title>
        <authorList>
            <person name="Sipos G."/>
            <person name="Prasanna A.N."/>
            <person name="Walter M.C."/>
            <person name="O'Connor E."/>
            <person name="Balint B."/>
            <person name="Krizsan K."/>
            <person name="Kiss B."/>
            <person name="Hess J."/>
            <person name="Varga T."/>
            <person name="Slot J."/>
            <person name="Riley R."/>
            <person name="Boka B."/>
            <person name="Rigling D."/>
            <person name="Barry K."/>
            <person name="Lee J."/>
            <person name="Mihaltcheva S."/>
            <person name="LaButti K."/>
            <person name="Lipzen A."/>
            <person name="Waldron R."/>
            <person name="Moloney N.M."/>
            <person name="Sperisen C."/>
            <person name="Kredics L."/>
            <person name="Vagvoelgyi C."/>
            <person name="Patrignani A."/>
            <person name="Fitzpatrick D."/>
            <person name="Nagy I."/>
            <person name="Doyle S."/>
            <person name="Anderson J.B."/>
            <person name="Grigoriev I.V."/>
            <person name="Gueldener U."/>
            <person name="Muensterkoetter M."/>
            <person name="Nagy L.G."/>
        </authorList>
    </citation>
    <scope>NUCLEOTIDE SEQUENCE [LARGE SCALE GENOMIC DNA]</scope>
    <source>
        <strain evidence="2">C18/9</strain>
    </source>
</reference>
<dbReference type="STRING" id="47428.A0A284QTN6"/>
<protein>
    <submittedName>
        <fullName evidence="1">Uncharacterized protein</fullName>
    </submittedName>
</protein>
<dbReference type="OrthoDB" id="3025143at2759"/>
<name>A0A284QTN6_ARMOS</name>
<dbReference type="AlphaFoldDB" id="A0A284QTN6"/>
<dbReference type="Gene3D" id="3.60.130.30">
    <property type="match status" value="1"/>
</dbReference>
<organism evidence="1 2">
    <name type="scientific">Armillaria ostoyae</name>
    <name type="common">Armillaria root rot fungus</name>
    <dbReference type="NCBI Taxonomy" id="47428"/>
    <lineage>
        <taxon>Eukaryota</taxon>
        <taxon>Fungi</taxon>
        <taxon>Dikarya</taxon>
        <taxon>Basidiomycota</taxon>
        <taxon>Agaricomycotina</taxon>
        <taxon>Agaricomycetes</taxon>
        <taxon>Agaricomycetidae</taxon>
        <taxon>Agaricales</taxon>
        <taxon>Marasmiineae</taxon>
        <taxon>Physalacriaceae</taxon>
        <taxon>Armillaria</taxon>
    </lineage>
</organism>
<proteinExistence type="predicted"/>
<gene>
    <name evidence="1" type="ORF">ARMOST_03165</name>
</gene>
<sequence length="158" mass="18084">MAAFATWAPSLFCYYATHLHDLLIHDATLVMNWANSIFACITFNFGPLMLCFHHMDSGNLPFGWCTITTLGKFNYRRGGHLVLWDLKLVINFPPGSTILIPSAILCHSNTSLTCGERRYSFMQYTLGALFHWVDYSFQSSESHWASLTTDQWEKAMQM</sequence>
<dbReference type="Proteomes" id="UP000219338">
    <property type="component" value="Unassembled WGS sequence"/>
</dbReference>
<keyword evidence="2" id="KW-1185">Reference proteome</keyword>
<dbReference type="EMBL" id="FUEG01000002">
    <property type="protein sequence ID" value="SJK99854.1"/>
    <property type="molecule type" value="Genomic_DNA"/>
</dbReference>
<evidence type="ECO:0000313" key="1">
    <source>
        <dbReference type="EMBL" id="SJK99854.1"/>
    </source>
</evidence>
<accession>A0A284QTN6</accession>
<evidence type="ECO:0000313" key="2">
    <source>
        <dbReference type="Proteomes" id="UP000219338"/>
    </source>
</evidence>